<reference evidence="1" key="1">
    <citation type="submission" date="2016-05" db="EMBL/GenBank/DDBJ databases">
        <authorList>
            <person name="Lavstsen T."/>
            <person name="Jespersen J.S."/>
        </authorList>
    </citation>
    <scope>NUCLEOTIDE SEQUENCE</scope>
    <source>
        <tissue evidence="1">Brain</tissue>
    </source>
</reference>
<sequence>LLQPRVSLVSPRLGLFHPTAPRYSTTPLFVLVFVRHSSCPAVSSTFIYINQVFTYHSASCSCSPAFGSYCNNSTS</sequence>
<dbReference type="AlphaFoldDB" id="A0A1A8LB83"/>
<organism evidence="1">
    <name type="scientific">Nothobranchius pienaari</name>
    <dbReference type="NCBI Taxonomy" id="704102"/>
    <lineage>
        <taxon>Eukaryota</taxon>
        <taxon>Metazoa</taxon>
        <taxon>Chordata</taxon>
        <taxon>Craniata</taxon>
        <taxon>Vertebrata</taxon>
        <taxon>Euteleostomi</taxon>
        <taxon>Actinopterygii</taxon>
        <taxon>Neopterygii</taxon>
        <taxon>Teleostei</taxon>
        <taxon>Neoteleostei</taxon>
        <taxon>Acanthomorphata</taxon>
        <taxon>Ovalentaria</taxon>
        <taxon>Atherinomorphae</taxon>
        <taxon>Cyprinodontiformes</taxon>
        <taxon>Nothobranchiidae</taxon>
        <taxon>Nothobranchius</taxon>
    </lineage>
</organism>
<reference evidence="1" key="2">
    <citation type="submission" date="2016-06" db="EMBL/GenBank/DDBJ databases">
        <title>The genome of a short-lived fish provides insights into sex chromosome evolution and the genetic control of aging.</title>
        <authorList>
            <person name="Reichwald K."/>
            <person name="Felder M."/>
            <person name="Petzold A."/>
            <person name="Koch P."/>
            <person name="Groth M."/>
            <person name="Platzer M."/>
        </authorList>
    </citation>
    <scope>NUCLEOTIDE SEQUENCE</scope>
    <source>
        <tissue evidence="1">Brain</tissue>
    </source>
</reference>
<feature type="non-terminal residue" evidence="1">
    <location>
        <position position="75"/>
    </location>
</feature>
<proteinExistence type="predicted"/>
<dbReference type="EMBL" id="HAEF01003762">
    <property type="protein sequence ID" value="SBR41144.1"/>
    <property type="molecule type" value="Transcribed_RNA"/>
</dbReference>
<protein>
    <submittedName>
        <fullName evidence="1">Uncharacterized protein</fullName>
    </submittedName>
</protein>
<name>A0A1A8LB83_9TELE</name>
<accession>A0A1A8LB83</accession>
<gene>
    <name evidence="1" type="primary">Nfu_g_1_006235</name>
</gene>
<feature type="non-terminal residue" evidence="1">
    <location>
        <position position="1"/>
    </location>
</feature>
<evidence type="ECO:0000313" key="1">
    <source>
        <dbReference type="EMBL" id="SBR41144.1"/>
    </source>
</evidence>